<feature type="transmembrane region" description="Helical" evidence="7">
    <location>
        <begin position="64"/>
        <end position="86"/>
    </location>
</feature>
<dbReference type="PANTHER" id="PTHR30572">
    <property type="entry name" value="MEMBRANE COMPONENT OF TRANSPORTER-RELATED"/>
    <property type="match status" value="1"/>
</dbReference>
<evidence type="ECO:0000256" key="4">
    <source>
        <dbReference type="ARBA" id="ARBA00022989"/>
    </source>
</evidence>
<protein>
    <submittedName>
        <fullName evidence="9">FtsX-like permease family protein</fullName>
    </submittedName>
</protein>
<evidence type="ECO:0000256" key="1">
    <source>
        <dbReference type="ARBA" id="ARBA00004651"/>
    </source>
</evidence>
<keyword evidence="2" id="KW-1003">Cell membrane</keyword>
<dbReference type="PANTHER" id="PTHR30572:SF4">
    <property type="entry name" value="ABC TRANSPORTER PERMEASE YTRF"/>
    <property type="match status" value="1"/>
</dbReference>
<keyword evidence="10" id="KW-1185">Reference proteome</keyword>
<organism evidence="9 10">
    <name type="scientific">Psychrosphaera aquimarina</name>
    <dbReference type="NCBI Taxonomy" id="2044854"/>
    <lineage>
        <taxon>Bacteria</taxon>
        <taxon>Pseudomonadati</taxon>
        <taxon>Pseudomonadota</taxon>
        <taxon>Gammaproteobacteria</taxon>
        <taxon>Alteromonadales</taxon>
        <taxon>Pseudoalteromonadaceae</taxon>
        <taxon>Psychrosphaera</taxon>
    </lineage>
</organism>
<proteinExistence type="inferred from homology"/>
<feature type="transmembrane region" description="Helical" evidence="7">
    <location>
        <begin position="432"/>
        <end position="451"/>
    </location>
</feature>
<evidence type="ECO:0000259" key="8">
    <source>
        <dbReference type="Pfam" id="PF02687"/>
    </source>
</evidence>
<evidence type="ECO:0000256" key="7">
    <source>
        <dbReference type="SAM" id="Phobius"/>
    </source>
</evidence>
<comment type="caution">
    <text evidence="9">The sequence shown here is derived from an EMBL/GenBank/DDBJ whole genome shotgun (WGS) entry which is preliminary data.</text>
</comment>
<gene>
    <name evidence="9" type="ORF">RT723_01065</name>
</gene>
<sequence length="501" mass="55060">MSLRKVMGASRSNLIFQFLGESVLVTFIALAISIGLVEIALPFYNEVLNKELVINYASTDMLQITGLALIVGILGGLYPAFVLSNFRPATVLKANKSAESSASVKLRAILVVMQFAVSIGLFISTAVVYSQMQYADKMNPGFNKDNMLLVHRIGLDVVSEKLDMLVKEIGKDPQVTAITWSNETPGNTNQNNTMIRLPGMSKDDALLMGQRGVGYDFFATYEIKVLAGRTYQKERNDTPLATAQIREGANRKSSIVINSSAARRLGFNSASDALGQSIFTSRGNPNENLEAELEIIGVVDDVHFESLRATIRPEIYNLNATWGHTLSARFNGNPDTLKANVEAIWGNAIANIPFSYSFLRQDVADMYKTEQGQAKMFAAFSGLAIFIACLGLYGLANFTATRRTKEIGIRKVMGASVFDIVKLLLWQFSKPVIIANIIAWPIAYWAMSDWLQLFVYRIDNSYILLLSAIAGIGALIIAWVTVTTNSVSVAKANPIKALRYE</sequence>
<dbReference type="EMBL" id="JAWCUA010000001">
    <property type="protein sequence ID" value="MDU0111621.1"/>
    <property type="molecule type" value="Genomic_DNA"/>
</dbReference>
<dbReference type="InterPro" id="IPR050250">
    <property type="entry name" value="Macrolide_Exporter_MacB"/>
</dbReference>
<comment type="subcellular location">
    <subcellularLocation>
        <location evidence="1">Cell membrane</location>
        <topology evidence="1">Multi-pass membrane protein</topology>
    </subcellularLocation>
</comment>
<evidence type="ECO:0000256" key="6">
    <source>
        <dbReference type="ARBA" id="ARBA00038076"/>
    </source>
</evidence>
<feature type="domain" description="ABC3 transporter permease C-terminal" evidence="8">
    <location>
        <begin position="1"/>
        <end position="85"/>
    </location>
</feature>
<feature type="transmembrane region" description="Helical" evidence="7">
    <location>
        <begin position="106"/>
        <end position="129"/>
    </location>
</feature>
<keyword evidence="4 7" id="KW-1133">Transmembrane helix</keyword>
<comment type="similarity">
    <text evidence="6">Belongs to the ABC-4 integral membrane protein family.</text>
</comment>
<feature type="transmembrane region" description="Helical" evidence="7">
    <location>
        <begin position="21"/>
        <end position="44"/>
    </location>
</feature>
<evidence type="ECO:0000313" key="9">
    <source>
        <dbReference type="EMBL" id="MDU0111621.1"/>
    </source>
</evidence>
<dbReference type="Proteomes" id="UP001257914">
    <property type="component" value="Unassembled WGS sequence"/>
</dbReference>
<accession>A0ABU3QW11</accession>
<evidence type="ECO:0000256" key="5">
    <source>
        <dbReference type="ARBA" id="ARBA00023136"/>
    </source>
</evidence>
<dbReference type="InterPro" id="IPR003838">
    <property type="entry name" value="ABC3_permease_C"/>
</dbReference>
<feature type="domain" description="ABC3 transporter permease C-terminal" evidence="8">
    <location>
        <begin position="379"/>
        <end position="494"/>
    </location>
</feature>
<evidence type="ECO:0000256" key="3">
    <source>
        <dbReference type="ARBA" id="ARBA00022692"/>
    </source>
</evidence>
<feature type="transmembrane region" description="Helical" evidence="7">
    <location>
        <begin position="376"/>
        <end position="396"/>
    </location>
</feature>
<keyword evidence="3 7" id="KW-0812">Transmembrane</keyword>
<reference evidence="9 10" key="1">
    <citation type="submission" date="2023-10" db="EMBL/GenBank/DDBJ databases">
        <title>Psychrosphaera aquimaarina strain SW33 isolated from seawater.</title>
        <authorList>
            <person name="Bayburt H."/>
            <person name="Kim J.M."/>
            <person name="Choi B.J."/>
            <person name="Jeon C.O."/>
        </authorList>
    </citation>
    <scope>NUCLEOTIDE SEQUENCE [LARGE SCALE GENOMIC DNA]</scope>
    <source>
        <strain evidence="9 10">KCTC 52743</strain>
    </source>
</reference>
<dbReference type="Pfam" id="PF02687">
    <property type="entry name" value="FtsX"/>
    <property type="match status" value="2"/>
</dbReference>
<evidence type="ECO:0000313" key="10">
    <source>
        <dbReference type="Proteomes" id="UP001257914"/>
    </source>
</evidence>
<keyword evidence="5 7" id="KW-0472">Membrane</keyword>
<name>A0ABU3QW11_9GAMM</name>
<feature type="transmembrane region" description="Helical" evidence="7">
    <location>
        <begin position="463"/>
        <end position="482"/>
    </location>
</feature>
<evidence type="ECO:0000256" key="2">
    <source>
        <dbReference type="ARBA" id="ARBA00022475"/>
    </source>
</evidence>
<dbReference type="RefSeq" id="WP_315945537.1">
    <property type="nucleotide sequence ID" value="NZ_JAWCUA010000001.1"/>
</dbReference>